<dbReference type="InterPro" id="IPR050166">
    <property type="entry name" value="ABC_transporter_ATP-bind"/>
</dbReference>
<evidence type="ECO:0000313" key="5">
    <source>
        <dbReference type="EMBL" id="MCZ8514389.1"/>
    </source>
</evidence>
<evidence type="ECO:0000256" key="1">
    <source>
        <dbReference type="ARBA" id="ARBA00022448"/>
    </source>
</evidence>
<evidence type="ECO:0000313" key="6">
    <source>
        <dbReference type="Proteomes" id="UP001527882"/>
    </source>
</evidence>
<dbReference type="InterPro" id="IPR003439">
    <property type="entry name" value="ABC_transporter-like_ATP-bd"/>
</dbReference>
<proteinExistence type="predicted"/>
<dbReference type="PANTHER" id="PTHR42788">
    <property type="entry name" value="TAURINE IMPORT ATP-BINDING PROTEIN-RELATED"/>
    <property type="match status" value="1"/>
</dbReference>
<sequence>MGALEQKVYTPMTHSTPAMMELQGVTKEFIKPSGEIHTVLRNINIRIPKGEFVSIVGPTGCGKSTTLSLIAGFEAPSMGQVLISGEKLEGVNSRAACVFQTENAFPWKTVIDNVSLGLRLRGVKKADAYDEARKWITRVGLKGFEGHYPSQLSGGMRKRVALAQCLIVQPEILLMDESFSALDVHTRHLMEDELLRIWEETSASVFFITHDLEEAISLSDRVIVLTAGPGATIKGDYRIDLPRPRNVSEIRFDPAFMKLHEQIWNDLRNEVMISYASANKTNH</sequence>
<dbReference type="Pfam" id="PF00005">
    <property type="entry name" value="ABC_tran"/>
    <property type="match status" value="1"/>
</dbReference>
<dbReference type="Gene3D" id="3.40.50.300">
    <property type="entry name" value="P-loop containing nucleotide triphosphate hydrolases"/>
    <property type="match status" value="1"/>
</dbReference>
<keyword evidence="3 5" id="KW-0067">ATP-binding</keyword>
<evidence type="ECO:0000256" key="2">
    <source>
        <dbReference type="ARBA" id="ARBA00022741"/>
    </source>
</evidence>
<keyword evidence="2" id="KW-0547">Nucleotide-binding</keyword>
<accession>A0ABT4QBX3</accession>
<evidence type="ECO:0000259" key="4">
    <source>
        <dbReference type="PROSITE" id="PS50893"/>
    </source>
</evidence>
<keyword evidence="6" id="KW-1185">Reference proteome</keyword>
<organism evidence="5 6">
    <name type="scientific">Paenibacillus gyeongsangnamensis</name>
    <dbReference type="NCBI Taxonomy" id="3388067"/>
    <lineage>
        <taxon>Bacteria</taxon>
        <taxon>Bacillati</taxon>
        <taxon>Bacillota</taxon>
        <taxon>Bacilli</taxon>
        <taxon>Bacillales</taxon>
        <taxon>Paenibacillaceae</taxon>
        <taxon>Paenibacillus</taxon>
    </lineage>
</organism>
<dbReference type="PROSITE" id="PS50893">
    <property type="entry name" value="ABC_TRANSPORTER_2"/>
    <property type="match status" value="1"/>
</dbReference>
<dbReference type="PANTHER" id="PTHR42788:SF13">
    <property type="entry name" value="ALIPHATIC SULFONATES IMPORT ATP-BINDING PROTEIN SSUB"/>
    <property type="match status" value="1"/>
</dbReference>
<name>A0ABT4QBX3_9BACL</name>
<dbReference type="RefSeq" id="WP_269882918.1">
    <property type="nucleotide sequence ID" value="NZ_JAQAGZ010000012.1"/>
</dbReference>
<comment type="caution">
    <text evidence="5">The sequence shown here is derived from an EMBL/GenBank/DDBJ whole genome shotgun (WGS) entry which is preliminary data.</text>
</comment>
<feature type="domain" description="ABC transporter" evidence="4">
    <location>
        <begin position="20"/>
        <end position="252"/>
    </location>
</feature>
<dbReference type="EMBL" id="JAQAGZ010000012">
    <property type="protein sequence ID" value="MCZ8514389.1"/>
    <property type="molecule type" value="Genomic_DNA"/>
</dbReference>
<dbReference type="GO" id="GO:0005524">
    <property type="term" value="F:ATP binding"/>
    <property type="evidence" value="ECO:0007669"/>
    <property type="project" value="UniProtKB-KW"/>
</dbReference>
<evidence type="ECO:0000256" key="3">
    <source>
        <dbReference type="ARBA" id="ARBA00022840"/>
    </source>
</evidence>
<dbReference type="Proteomes" id="UP001527882">
    <property type="component" value="Unassembled WGS sequence"/>
</dbReference>
<keyword evidence="1" id="KW-0813">Transport</keyword>
<gene>
    <name evidence="5" type="ORF">O9H85_18570</name>
</gene>
<dbReference type="SUPFAM" id="SSF52540">
    <property type="entry name" value="P-loop containing nucleoside triphosphate hydrolases"/>
    <property type="match status" value="1"/>
</dbReference>
<dbReference type="InterPro" id="IPR027417">
    <property type="entry name" value="P-loop_NTPase"/>
</dbReference>
<dbReference type="PROSITE" id="PS00211">
    <property type="entry name" value="ABC_TRANSPORTER_1"/>
    <property type="match status" value="1"/>
</dbReference>
<protein>
    <submittedName>
        <fullName evidence="5">ABC transporter ATP-binding protein</fullName>
    </submittedName>
</protein>
<dbReference type="InterPro" id="IPR017871">
    <property type="entry name" value="ABC_transporter-like_CS"/>
</dbReference>
<dbReference type="SMART" id="SM00382">
    <property type="entry name" value="AAA"/>
    <property type="match status" value="1"/>
</dbReference>
<reference evidence="5 6" key="1">
    <citation type="submission" date="2022-12" db="EMBL/GenBank/DDBJ databases">
        <title>Draft genome sequence of Paenibacillus sp. dW9.</title>
        <authorList>
            <person name="Choi E.-W."/>
            <person name="Kim D.-U."/>
        </authorList>
    </citation>
    <scope>NUCLEOTIDE SEQUENCE [LARGE SCALE GENOMIC DNA]</scope>
    <source>
        <strain evidence="6">dW9</strain>
    </source>
</reference>
<dbReference type="CDD" id="cd03293">
    <property type="entry name" value="ABC_NrtD_SsuB_transporters"/>
    <property type="match status" value="1"/>
</dbReference>
<dbReference type="InterPro" id="IPR003593">
    <property type="entry name" value="AAA+_ATPase"/>
</dbReference>